<reference evidence="2 3" key="1">
    <citation type="journal article" date="2018" name="Sci. Rep.">
        <title>Genomic signatures of local adaptation to the degree of environmental predictability in rotifers.</title>
        <authorList>
            <person name="Franch-Gras L."/>
            <person name="Hahn C."/>
            <person name="Garcia-Roger E.M."/>
            <person name="Carmona M.J."/>
            <person name="Serra M."/>
            <person name="Gomez A."/>
        </authorList>
    </citation>
    <scope>NUCLEOTIDE SEQUENCE [LARGE SCALE GENOMIC DNA]</scope>
    <source>
        <strain evidence="2">HYR1</strain>
    </source>
</reference>
<dbReference type="EMBL" id="REGN01010412">
    <property type="protein sequence ID" value="RMZ99100.1"/>
    <property type="molecule type" value="Genomic_DNA"/>
</dbReference>
<proteinExistence type="predicted"/>
<evidence type="ECO:0000256" key="1">
    <source>
        <dbReference type="SAM" id="SignalP"/>
    </source>
</evidence>
<keyword evidence="1" id="KW-0732">Signal</keyword>
<dbReference type="AlphaFoldDB" id="A0A3M7PK66"/>
<name>A0A3M7PK66_BRAPC</name>
<accession>A0A3M7PK66</accession>
<organism evidence="2 3">
    <name type="scientific">Brachionus plicatilis</name>
    <name type="common">Marine rotifer</name>
    <name type="synonym">Brachionus muelleri</name>
    <dbReference type="NCBI Taxonomy" id="10195"/>
    <lineage>
        <taxon>Eukaryota</taxon>
        <taxon>Metazoa</taxon>
        <taxon>Spiralia</taxon>
        <taxon>Gnathifera</taxon>
        <taxon>Rotifera</taxon>
        <taxon>Eurotatoria</taxon>
        <taxon>Monogononta</taxon>
        <taxon>Pseudotrocha</taxon>
        <taxon>Ploima</taxon>
        <taxon>Brachionidae</taxon>
        <taxon>Brachionus</taxon>
    </lineage>
</organism>
<sequence length="63" mass="7125">MENNAREKIVFFLVLNLFGLLGLNTDGSGQTEAILSTIFDSLLRNKIGCCKIKRFSAGLRYKW</sequence>
<feature type="signal peptide" evidence="1">
    <location>
        <begin position="1"/>
        <end position="22"/>
    </location>
</feature>
<evidence type="ECO:0000313" key="2">
    <source>
        <dbReference type="EMBL" id="RMZ99100.1"/>
    </source>
</evidence>
<comment type="caution">
    <text evidence="2">The sequence shown here is derived from an EMBL/GenBank/DDBJ whole genome shotgun (WGS) entry which is preliminary data.</text>
</comment>
<evidence type="ECO:0000313" key="3">
    <source>
        <dbReference type="Proteomes" id="UP000276133"/>
    </source>
</evidence>
<gene>
    <name evidence="2" type="ORF">BpHYR1_018431</name>
</gene>
<keyword evidence="3" id="KW-1185">Reference proteome</keyword>
<protein>
    <submittedName>
        <fullName evidence="2">Uncharacterized protein</fullName>
    </submittedName>
</protein>
<feature type="chain" id="PRO_5017928237" evidence="1">
    <location>
        <begin position="23"/>
        <end position="63"/>
    </location>
</feature>
<dbReference type="Proteomes" id="UP000276133">
    <property type="component" value="Unassembled WGS sequence"/>
</dbReference>